<dbReference type="AlphaFoldDB" id="A0A232EWC5"/>
<keyword evidence="5" id="KW-0735">Signal-anchor</keyword>
<reference evidence="10 11" key="1">
    <citation type="journal article" date="2017" name="Curr. Biol.">
        <title>The Evolution of Venom by Co-option of Single-Copy Genes.</title>
        <authorList>
            <person name="Martinson E.O."/>
            <person name="Mrinalini"/>
            <person name="Kelkar Y.D."/>
            <person name="Chang C.H."/>
            <person name="Werren J.H."/>
        </authorList>
    </citation>
    <scope>NUCLEOTIDE SEQUENCE [LARGE SCALE GENOMIC DNA]</scope>
    <source>
        <strain evidence="10 11">Alberta</strain>
        <tissue evidence="10">Whole body</tissue>
    </source>
</reference>
<evidence type="ECO:0000256" key="5">
    <source>
        <dbReference type="ARBA" id="ARBA00022968"/>
    </source>
</evidence>
<keyword evidence="8 9" id="KW-0472">Membrane</keyword>
<dbReference type="PANTHER" id="PTHR13572">
    <property type="entry name" value="ENDO-ALPHA-1,2-MANNOSIDASE"/>
    <property type="match status" value="1"/>
</dbReference>
<evidence type="ECO:0000256" key="7">
    <source>
        <dbReference type="ARBA" id="ARBA00023034"/>
    </source>
</evidence>
<organism evidence="10 11">
    <name type="scientific">Trichomalopsis sarcophagae</name>
    <dbReference type="NCBI Taxonomy" id="543379"/>
    <lineage>
        <taxon>Eukaryota</taxon>
        <taxon>Metazoa</taxon>
        <taxon>Ecdysozoa</taxon>
        <taxon>Arthropoda</taxon>
        <taxon>Hexapoda</taxon>
        <taxon>Insecta</taxon>
        <taxon>Pterygota</taxon>
        <taxon>Neoptera</taxon>
        <taxon>Endopterygota</taxon>
        <taxon>Hymenoptera</taxon>
        <taxon>Apocrita</taxon>
        <taxon>Proctotrupomorpha</taxon>
        <taxon>Chalcidoidea</taxon>
        <taxon>Pteromalidae</taxon>
        <taxon>Pteromalinae</taxon>
        <taxon>Trichomalopsis</taxon>
    </lineage>
</organism>
<dbReference type="CDD" id="cd11574">
    <property type="entry name" value="GH99"/>
    <property type="match status" value="1"/>
</dbReference>
<comment type="similarity">
    <text evidence="2">Belongs to the glycosyl hydrolase 99 family.</text>
</comment>
<dbReference type="Pfam" id="PF16317">
    <property type="entry name" value="Glyco_hydro_99"/>
    <property type="match status" value="2"/>
</dbReference>
<evidence type="ECO:0000256" key="3">
    <source>
        <dbReference type="ARBA" id="ARBA00022692"/>
    </source>
</evidence>
<protein>
    <recommendedName>
        <fullName evidence="12">Mannosidase endo-alpha</fullName>
    </recommendedName>
</protein>
<evidence type="ECO:0000256" key="6">
    <source>
        <dbReference type="ARBA" id="ARBA00022989"/>
    </source>
</evidence>
<accession>A0A232EWC5</accession>
<evidence type="ECO:0000256" key="8">
    <source>
        <dbReference type="ARBA" id="ARBA00023136"/>
    </source>
</evidence>
<dbReference type="STRING" id="543379.A0A232EWC5"/>
<evidence type="ECO:0000256" key="2">
    <source>
        <dbReference type="ARBA" id="ARBA00009559"/>
    </source>
</evidence>
<keyword evidence="6 9" id="KW-1133">Transmembrane helix</keyword>
<dbReference type="Proteomes" id="UP000215335">
    <property type="component" value="Unassembled WGS sequence"/>
</dbReference>
<keyword evidence="7" id="KW-0333">Golgi apparatus</keyword>
<comment type="caution">
    <text evidence="10">The sequence shown here is derived from an EMBL/GenBank/DDBJ whole genome shotgun (WGS) entry which is preliminary data.</text>
</comment>
<sequence>MFFGNLITAVSLRKCFYLSAMVLVLSTLMAAVIIVKLSPLESVKCQPQAVTAAVEWSTLASQSTEASTTQLATHEKKESNDRRYKEMREKMVQNKIARMSRKMRNKVLPLLNSSVVVEPNYNVHIFYYAWYRSVEYDNVWKHWNHDILPNWKKNDKRVFPEGTHSPPADIGANYYPNLGCYSSLDPQVIDLHMRQLKEAGIGEFVKNNTAIHIGLYLGDGSLLKICLGTGVAVVSWTPPSSTDNTDSIMPDLLDAAHRYQLKIAPHIEPYPGRNPINLMEHIRYILNQYGSHPGLYRMRRENDGAILPVIYIYDSYVFPSSAWWELLSERGNLTLRGTELDAIYIGLLVDSQHKNHIKKSHFDGFYTYFGINGFSFGSSWKNWKDLNKFANQNGLLFIPSLGPGYIDTQVRPWNAENTRHRRHGQYYEVAWRSALNSGASTISITSFNEWHEGTQIEPAKPASNKDFTYLDYEPEGPDFYLSLTKWWVQQFADRLNAASSALS</sequence>
<dbReference type="PANTHER" id="PTHR13572:SF4">
    <property type="entry name" value="RE57134P"/>
    <property type="match status" value="1"/>
</dbReference>
<comment type="subcellular location">
    <subcellularLocation>
        <location evidence="1">Golgi apparatus membrane</location>
        <topology evidence="1">Single-pass type II membrane protein</topology>
    </subcellularLocation>
</comment>
<dbReference type="Gene3D" id="3.20.20.80">
    <property type="entry name" value="Glycosidases"/>
    <property type="match status" value="1"/>
</dbReference>
<evidence type="ECO:0008006" key="12">
    <source>
        <dbReference type="Google" id="ProtNLM"/>
    </source>
</evidence>
<keyword evidence="3 9" id="KW-0812">Transmembrane</keyword>
<feature type="transmembrane region" description="Helical" evidence="9">
    <location>
        <begin position="15"/>
        <end position="35"/>
    </location>
</feature>
<evidence type="ECO:0000256" key="4">
    <source>
        <dbReference type="ARBA" id="ARBA00022801"/>
    </source>
</evidence>
<dbReference type="OrthoDB" id="406152at2759"/>
<keyword evidence="4" id="KW-0378">Hydrolase</keyword>
<dbReference type="InterPro" id="IPR026071">
    <property type="entry name" value="Glyco_Hydrolase_99"/>
</dbReference>
<evidence type="ECO:0000256" key="1">
    <source>
        <dbReference type="ARBA" id="ARBA00004323"/>
    </source>
</evidence>
<evidence type="ECO:0000313" key="10">
    <source>
        <dbReference type="EMBL" id="OXU22633.1"/>
    </source>
</evidence>
<keyword evidence="11" id="KW-1185">Reference proteome</keyword>
<name>A0A232EWC5_9HYME</name>
<evidence type="ECO:0000313" key="11">
    <source>
        <dbReference type="Proteomes" id="UP000215335"/>
    </source>
</evidence>
<gene>
    <name evidence="10" type="ORF">TSAR_013639</name>
</gene>
<dbReference type="EMBL" id="NNAY01001887">
    <property type="protein sequence ID" value="OXU22633.1"/>
    <property type="molecule type" value="Genomic_DNA"/>
</dbReference>
<proteinExistence type="inferred from homology"/>
<evidence type="ECO:0000256" key="9">
    <source>
        <dbReference type="SAM" id="Phobius"/>
    </source>
</evidence>
<dbReference type="GO" id="GO:0004559">
    <property type="term" value="F:alpha-mannosidase activity"/>
    <property type="evidence" value="ECO:0007669"/>
    <property type="project" value="TreeGrafter"/>
</dbReference>
<dbReference type="GO" id="GO:0000139">
    <property type="term" value="C:Golgi membrane"/>
    <property type="evidence" value="ECO:0007669"/>
    <property type="project" value="UniProtKB-SubCell"/>
</dbReference>